<dbReference type="EMBL" id="BMIU01000010">
    <property type="protein sequence ID" value="GGF33679.1"/>
    <property type="molecule type" value="Genomic_DNA"/>
</dbReference>
<name>A0ABQ1V2N2_9BACT</name>
<sequence>MNEHKRELVVLMVILIGAHFFLGCKGKVSGHYGEDSYVSLTDVGISPVMLESFVSIDTYEDGALISDPELLVSPGEKSPFIYFYDGKQHKIGKIAIGSNMVVMSFGDFGTGPGEISSISSIDVNRDTVYVWDWEMMRLSKFSATDGAFWESQKVSNFVFNGRIMNVDQDGFFLATMNEEVAQPVAELYSEKGYGFKNQKNYYTGVAEKYDDKLLHKVGDWLYLVSTSRPEIELINISSLDSTVYDLSQISFYMKESELITEEYRKDGNSNTTIMIVEDFCVGEEEIVYLLCYSRKKGTGLNTVIACDLKNKSVLANYILKRKGDNESNWYNSIFVRNGVLYASNNTHSSVDVFKLH</sequence>
<evidence type="ECO:0000313" key="2">
    <source>
        <dbReference type="Proteomes" id="UP000647339"/>
    </source>
</evidence>
<dbReference type="RefSeq" id="WP_137401947.1">
    <property type="nucleotide sequence ID" value="NZ_BMIU01000010.1"/>
</dbReference>
<evidence type="ECO:0008006" key="3">
    <source>
        <dbReference type="Google" id="ProtNLM"/>
    </source>
</evidence>
<dbReference type="Proteomes" id="UP000647339">
    <property type="component" value="Unassembled WGS sequence"/>
</dbReference>
<protein>
    <recommendedName>
        <fullName evidence="3">6-bladed beta-propeller</fullName>
    </recommendedName>
</protein>
<keyword evidence="2" id="KW-1185">Reference proteome</keyword>
<proteinExistence type="predicted"/>
<organism evidence="1 2">
    <name type="scientific">Echinicola rosea</name>
    <dbReference type="NCBI Taxonomy" id="1807691"/>
    <lineage>
        <taxon>Bacteria</taxon>
        <taxon>Pseudomonadati</taxon>
        <taxon>Bacteroidota</taxon>
        <taxon>Cytophagia</taxon>
        <taxon>Cytophagales</taxon>
        <taxon>Cyclobacteriaceae</taxon>
        <taxon>Echinicola</taxon>
    </lineage>
</organism>
<evidence type="ECO:0000313" key="1">
    <source>
        <dbReference type="EMBL" id="GGF33679.1"/>
    </source>
</evidence>
<accession>A0ABQ1V2N2</accession>
<dbReference type="PROSITE" id="PS51257">
    <property type="entry name" value="PROKAR_LIPOPROTEIN"/>
    <property type="match status" value="1"/>
</dbReference>
<reference evidence="2" key="1">
    <citation type="journal article" date="2019" name="Int. J. Syst. Evol. Microbiol.">
        <title>The Global Catalogue of Microorganisms (GCM) 10K type strain sequencing project: providing services to taxonomists for standard genome sequencing and annotation.</title>
        <authorList>
            <consortium name="The Broad Institute Genomics Platform"/>
            <consortium name="The Broad Institute Genome Sequencing Center for Infectious Disease"/>
            <person name="Wu L."/>
            <person name="Ma J."/>
        </authorList>
    </citation>
    <scope>NUCLEOTIDE SEQUENCE [LARGE SCALE GENOMIC DNA]</scope>
    <source>
        <strain evidence="2">CGMCC 1.15407</strain>
    </source>
</reference>
<dbReference type="Gene3D" id="2.120.10.30">
    <property type="entry name" value="TolB, C-terminal domain"/>
    <property type="match status" value="1"/>
</dbReference>
<gene>
    <name evidence="1" type="ORF">GCM10011339_22350</name>
</gene>
<comment type="caution">
    <text evidence="1">The sequence shown here is derived from an EMBL/GenBank/DDBJ whole genome shotgun (WGS) entry which is preliminary data.</text>
</comment>
<dbReference type="InterPro" id="IPR011042">
    <property type="entry name" value="6-blade_b-propeller_TolB-like"/>
</dbReference>